<organism evidence="1 2">
    <name type="scientific">Aspergillus neoniger (strain CBS 115656)</name>
    <dbReference type="NCBI Taxonomy" id="1448310"/>
    <lineage>
        <taxon>Eukaryota</taxon>
        <taxon>Fungi</taxon>
        <taxon>Dikarya</taxon>
        <taxon>Ascomycota</taxon>
        <taxon>Pezizomycotina</taxon>
        <taxon>Eurotiomycetes</taxon>
        <taxon>Eurotiomycetidae</taxon>
        <taxon>Eurotiales</taxon>
        <taxon>Aspergillaceae</taxon>
        <taxon>Aspergillus</taxon>
        <taxon>Aspergillus subgen. Circumdati</taxon>
    </lineage>
</organism>
<dbReference type="RefSeq" id="XP_025484213.1">
    <property type="nucleotide sequence ID" value="XM_025618055.1"/>
</dbReference>
<dbReference type="GeneID" id="37120511"/>
<sequence length="332" mass="36902">MRYAVGIRDLISSSHQEPTKQPCSLCQSKVGNLERRYYTNNREMIRGMTVNNLLHTECSECSNMQTDPFCQFCAHMRLGHLARCILVSKYDAKSPIYRRYGTNTNFLRSFAFDLGTLNDVQKRSTSCQTCGTFASHATSIANQNRLSSQTMIRLDVELNAGVIRGIKYELVIKLSLKSLESSTVAPIHRKATFIGAAGALSGNNLISLQRPEPQVNWKDGAGHEIPHHHATYDLSVEEFRVIDTSKRCVILAPHDCKYATLSYVWGRGGDLLQAKLDNIDDLGKEGSLADDDCLPATINNAIKACLSPGIPFSGLIDFAYHKTMSHAKRQNS</sequence>
<name>A0A318YV78_ASPNB</name>
<dbReference type="EMBL" id="KZ821447">
    <property type="protein sequence ID" value="PYH38735.1"/>
    <property type="molecule type" value="Genomic_DNA"/>
</dbReference>
<accession>A0A318YV78</accession>
<evidence type="ECO:0000313" key="2">
    <source>
        <dbReference type="Proteomes" id="UP000247647"/>
    </source>
</evidence>
<proteinExistence type="predicted"/>
<dbReference type="Proteomes" id="UP000247647">
    <property type="component" value="Unassembled WGS sequence"/>
</dbReference>
<evidence type="ECO:0000313" key="1">
    <source>
        <dbReference type="EMBL" id="PYH38735.1"/>
    </source>
</evidence>
<dbReference type="AlphaFoldDB" id="A0A318YV78"/>
<keyword evidence="2" id="KW-1185">Reference proteome</keyword>
<evidence type="ECO:0008006" key="3">
    <source>
        <dbReference type="Google" id="ProtNLM"/>
    </source>
</evidence>
<gene>
    <name evidence="1" type="ORF">BO87DRAFT_131844</name>
</gene>
<dbReference type="OrthoDB" id="2958217at2759"/>
<protein>
    <recommendedName>
        <fullName evidence="3">Heterokaryon incompatibility domain-containing protein</fullName>
    </recommendedName>
</protein>
<reference evidence="1" key="1">
    <citation type="submission" date="2016-12" db="EMBL/GenBank/DDBJ databases">
        <title>The genomes of Aspergillus section Nigri reveals drivers in fungal speciation.</title>
        <authorList>
            <consortium name="DOE Joint Genome Institute"/>
            <person name="Vesth T.C."/>
            <person name="Nybo J."/>
            <person name="Theobald S."/>
            <person name="Brandl J."/>
            <person name="Frisvad J.C."/>
            <person name="Nielsen K.F."/>
            <person name="Lyhne E.K."/>
            <person name="Kogle M.E."/>
            <person name="Kuo A."/>
            <person name="Riley R."/>
            <person name="Clum A."/>
            <person name="Nolan M."/>
            <person name="Lipzen A."/>
            <person name="Salamov A."/>
            <person name="Henrissat B."/>
            <person name="Wiebenga A."/>
            <person name="De Vries R.P."/>
            <person name="Grigoriev I.V."/>
            <person name="Mortensen U.H."/>
            <person name="Andersen M.R."/>
            <person name="Baker S.E."/>
        </authorList>
    </citation>
    <scope>NUCLEOTIDE SEQUENCE [LARGE SCALE GENOMIC DNA]</scope>
    <source>
        <strain evidence="1">CBS 115656</strain>
    </source>
</reference>